<evidence type="ECO:0000256" key="4">
    <source>
        <dbReference type="ARBA" id="ARBA00022729"/>
    </source>
</evidence>
<dbReference type="AlphaFoldDB" id="H8KVK5"/>
<keyword evidence="10" id="KW-1185">Reference proteome</keyword>
<reference evidence="9" key="1">
    <citation type="submission" date="2012-02" db="EMBL/GenBank/DDBJ databases">
        <title>The complete genome of Solitalea canadensis DSM 3403.</title>
        <authorList>
            <consortium name="US DOE Joint Genome Institute (JGI-PGF)"/>
            <person name="Lucas S."/>
            <person name="Copeland A."/>
            <person name="Lapidus A."/>
            <person name="Glavina del Rio T."/>
            <person name="Dalin E."/>
            <person name="Tice H."/>
            <person name="Bruce D."/>
            <person name="Goodwin L."/>
            <person name="Pitluck S."/>
            <person name="Peters L."/>
            <person name="Ovchinnikova G."/>
            <person name="Lu M."/>
            <person name="Kyrpides N."/>
            <person name="Mavromatis K."/>
            <person name="Ivanova N."/>
            <person name="Brettin T."/>
            <person name="Detter J.C."/>
            <person name="Han C."/>
            <person name="Larimer F."/>
            <person name="Land M."/>
            <person name="Hauser L."/>
            <person name="Markowitz V."/>
            <person name="Cheng J.-F."/>
            <person name="Hugenholtz P."/>
            <person name="Woyke T."/>
            <person name="Wu D."/>
            <person name="Spring S."/>
            <person name="Schroeder M."/>
            <person name="Kopitz M."/>
            <person name="Brambilla E."/>
            <person name="Klenk H.-P."/>
            <person name="Eisen J.A."/>
        </authorList>
    </citation>
    <scope>NUCLEOTIDE SEQUENCE</scope>
    <source>
        <strain evidence="9">DSM 3403</strain>
    </source>
</reference>
<dbReference type="STRING" id="929556.Solca_1424"/>
<dbReference type="EC" id="3.4.14.-" evidence="7"/>
<organism evidence="9 10">
    <name type="scientific">Solitalea canadensis (strain ATCC 29591 / DSM 3403 / JCM 21819 / LMG 8368 / NBRC 15130 / NCIMB 12057 / USAM 9D)</name>
    <name type="common">Flexibacter canadensis</name>
    <dbReference type="NCBI Taxonomy" id="929556"/>
    <lineage>
        <taxon>Bacteria</taxon>
        <taxon>Pseudomonadati</taxon>
        <taxon>Bacteroidota</taxon>
        <taxon>Sphingobacteriia</taxon>
        <taxon>Sphingobacteriales</taxon>
        <taxon>Sphingobacteriaceae</taxon>
        <taxon>Solitalea</taxon>
    </lineage>
</organism>
<dbReference type="GO" id="GO:0006508">
    <property type="term" value="P:proteolysis"/>
    <property type="evidence" value="ECO:0007669"/>
    <property type="project" value="UniProtKB-KW"/>
</dbReference>
<feature type="signal peptide" evidence="7">
    <location>
        <begin position="1"/>
        <end position="21"/>
    </location>
</feature>
<name>H8KVK5_SOLCM</name>
<dbReference type="EMBL" id="CP003349">
    <property type="protein sequence ID" value="AFD06508.1"/>
    <property type="molecule type" value="Genomic_DNA"/>
</dbReference>
<dbReference type="GO" id="GO:0008081">
    <property type="term" value="F:phosphoric diester hydrolase activity"/>
    <property type="evidence" value="ECO:0007669"/>
    <property type="project" value="InterPro"/>
</dbReference>
<evidence type="ECO:0000313" key="9">
    <source>
        <dbReference type="EMBL" id="AFD06508.1"/>
    </source>
</evidence>
<dbReference type="MEROPS" id="S46.003"/>
<comment type="function">
    <text evidence="7">Catalyzes the removal of dipeptides from the N-terminus of oligopeptides.</text>
</comment>
<dbReference type="OrthoDB" id="9805367at2"/>
<dbReference type="PANTHER" id="PTHR38469">
    <property type="entry name" value="PERIPLASMIC PEPTIDASE SUBFAMILY S1B"/>
    <property type="match status" value="1"/>
</dbReference>
<dbReference type="Gene3D" id="2.40.10.10">
    <property type="entry name" value="Trypsin-like serine proteases"/>
    <property type="match status" value="1"/>
</dbReference>
<evidence type="ECO:0000259" key="8">
    <source>
        <dbReference type="PROSITE" id="PS51704"/>
    </source>
</evidence>
<dbReference type="PROSITE" id="PS51704">
    <property type="entry name" value="GP_PDE"/>
    <property type="match status" value="1"/>
</dbReference>
<keyword evidence="3 7" id="KW-0645">Protease</keyword>
<keyword evidence="2 7" id="KW-0031">Aminopeptidase</keyword>
<dbReference type="HOGENOM" id="CLU_013776_0_0_10"/>
<gene>
    <name evidence="9" type="ordered locus">Solca_1424</name>
</gene>
<keyword evidence="6 7" id="KW-0720">Serine protease</keyword>
<keyword evidence="4 7" id="KW-0732">Signal</keyword>
<dbReference type="GO" id="GO:0070009">
    <property type="term" value="F:serine-type aminopeptidase activity"/>
    <property type="evidence" value="ECO:0007669"/>
    <property type="project" value="UniProtKB-UniRule"/>
</dbReference>
<evidence type="ECO:0000256" key="6">
    <source>
        <dbReference type="ARBA" id="ARBA00022825"/>
    </source>
</evidence>
<protein>
    <recommendedName>
        <fullName evidence="7">Dipeptidyl-peptidase</fullName>
        <ecNumber evidence="7">3.4.14.-</ecNumber>
    </recommendedName>
</protein>
<dbReference type="GO" id="GO:0008239">
    <property type="term" value="F:dipeptidyl-peptidase activity"/>
    <property type="evidence" value="ECO:0007669"/>
    <property type="project" value="UniProtKB-UniRule"/>
</dbReference>
<comment type="similarity">
    <text evidence="1 7">Belongs to the peptidase S46 family.</text>
</comment>
<evidence type="ECO:0000256" key="2">
    <source>
        <dbReference type="ARBA" id="ARBA00022438"/>
    </source>
</evidence>
<dbReference type="PANTHER" id="PTHR38469:SF1">
    <property type="entry name" value="PERIPLASMIC PEPTIDASE SUBFAMILY S1B"/>
    <property type="match status" value="1"/>
</dbReference>
<proteinExistence type="inferred from homology"/>
<dbReference type="InterPro" id="IPR030395">
    <property type="entry name" value="GP_PDE_dom"/>
</dbReference>
<accession>H8KVK5</accession>
<evidence type="ECO:0000256" key="7">
    <source>
        <dbReference type="RuleBase" id="RU366067"/>
    </source>
</evidence>
<dbReference type="Proteomes" id="UP000007590">
    <property type="component" value="Chromosome"/>
</dbReference>
<dbReference type="InterPro" id="IPR019500">
    <property type="entry name" value="Pep_S46"/>
</dbReference>
<dbReference type="eggNOG" id="COG3591">
    <property type="taxonomic scope" value="Bacteria"/>
</dbReference>
<sequence>MKKYLLSIPLGVSLVISSAFTPPVSVNPPDEGMYPLSEIKKLDLKKAGLKINQSDIYNPNGLSLIDALVQISGCSGSFVSNEGLIITNHHCAFSAVQLASTPEHNYLENGFVAKTREQEIEAKGLTVRITDSYEDVSTKILNAAAATNDPAERIRIIQNKSTELEREAEAQDKTIKAQVSEMFMGKSYVLFKYKTIKDIRLVYIPQRSVGEFGGETDNWVWPRHTGDFSFVRAYVGKDGSSAAYSKDNVPYKPKKFLKVNPKGVNENDFVFILGYPGRTFRHRPAQYLEYQEKYLLPYISDLYTFENQSMEEASTGNVGLQLKQATRIKRNANRLKNYQGKLQGLRSIGLVEQKRAEDDDMQKFINGDPKLSQQYGSLLQNIDNLYKDVFADAQRDLWLSELYSSTNLLGIANALSILKKQTEAAPNKTLYFQQNKERFKKVVDGLYDSFVLESDKKIFNRMMLDGFKLPQEQRVDAVQRLLLMDTGIETSAKEATNHILTTSLKDSEFTAKLLNSSTEKELLAFDEPIMSFVNQVNEQTAVLDPIKQKREGTLNKLMGDYVTVKELYKKKDFIPDANSTLRLTYGYVRGYTPVDATYYSPFTGIKGIIEKGATGNPEFKYPDVIRELYQKKDFGMFKNPKADDVPVALLYNMDTTGGNSGSPIMDANGNLIGVNFDRAYSATINDFAWNESYSRSIGVDIRYVLWVAQKVDKADFILTELGVK</sequence>
<dbReference type="KEGG" id="scn:Solca_1424"/>
<dbReference type="GO" id="GO:0043171">
    <property type="term" value="P:peptide catabolic process"/>
    <property type="evidence" value="ECO:0007669"/>
    <property type="project" value="UniProtKB-UniRule"/>
</dbReference>
<evidence type="ECO:0000256" key="1">
    <source>
        <dbReference type="ARBA" id="ARBA00010491"/>
    </source>
</evidence>
<dbReference type="SUPFAM" id="SSF50494">
    <property type="entry name" value="Trypsin-like serine proteases"/>
    <property type="match status" value="1"/>
</dbReference>
<dbReference type="InterPro" id="IPR043504">
    <property type="entry name" value="Peptidase_S1_PA_chymotrypsin"/>
</dbReference>
<feature type="domain" description="GP-PDE" evidence="8">
    <location>
        <begin position="1"/>
        <end position="89"/>
    </location>
</feature>
<dbReference type="RefSeq" id="WP_014679735.1">
    <property type="nucleotide sequence ID" value="NC_017770.1"/>
</dbReference>
<evidence type="ECO:0000256" key="3">
    <source>
        <dbReference type="ARBA" id="ARBA00022670"/>
    </source>
</evidence>
<evidence type="ECO:0000313" key="10">
    <source>
        <dbReference type="Proteomes" id="UP000007590"/>
    </source>
</evidence>
<dbReference type="InterPro" id="IPR009003">
    <property type="entry name" value="Peptidase_S1_PA"/>
</dbReference>
<dbReference type="Pfam" id="PF10459">
    <property type="entry name" value="Peptidase_S46"/>
    <property type="match status" value="1"/>
</dbReference>
<evidence type="ECO:0000256" key="5">
    <source>
        <dbReference type="ARBA" id="ARBA00022801"/>
    </source>
</evidence>
<dbReference type="GO" id="GO:0006629">
    <property type="term" value="P:lipid metabolic process"/>
    <property type="evidence" value="ECO:0007669"/>
    <property type="project" value="InterPro"/>
</dbReference>
<feature type="chain" id="PRO_5023006409" description="Dipeptidyl-peptidase" evidence="7">
    <location>
        <begin position="22"/>
        <end position="724"/>
    </location>
</feature>
<keyword evidence="5 7" id="KW-0378">Hydrolase</keyword>